<feature type="region of interest" description="Disordered" evidence="8">
    <location>
        <begin position="283"/>
        <end position="331"/>
    </location>
</feature>
<feature type="compositionally biased region" description="Basic and acidic residues" evidence="8">
    <location>
        <begin position="558"/>
        <end position="585"/>
    </location>
</feature>
<feature type="compositionally biased region" description="Basic and acidic residues" evidence="8">
    <location>
        <begin position="1370"/>
        <end position="1391"/>
    </location>
</feature>
<dbReference type="GO" id="GO:0032133">
    <property type="term" value="C:chromosome passenger complex"/>
    <property type="evidence" value="ECO:0007669"/>
    <property type="project" value="TreeGrafter"/>
</dbReference>
<protein>
    <recommendedName>
        <fullName evidence="10">Inner centromere protein ARK-binding domain-containing protein</fullName>
    </recommendedName>
</protein>
<evidence type="ECO:0000256" key="6">
    <source>
        <dbReference type="ARBA" id="ARBA00023212"/>
    </source>
</evidence>
<reference evidence="11 12" key="1">
    <citation type="journal article" date="2018" name="Nat. Ecol. Evol.">
        <title>Shark genomes provide insights into elasmobranch evolution and the origin of vertebrates.</title>
        <authorList>
            <person name="Hara Y"/>
            <person name="Yamaguchi K"/>
            <person name="Onimaru K"/>
            <person name="Kadota M"/>
            <person name="Koyanagi M"/>
            <person name="Keeley SD"/>
            <person name="Tatsumi K"/>
            <person name="Tanaka K"/>
            <person name="Motone F"/>
            <person name="Kageyama Y"/>
            <person name="Nozu R"/>
            <person name="Adachi N"/>
            <person name="Nishimura O"/>
            <person name="Nakagawa R"/>
            <person name="Tanegashima C"/>
            <person name="Kiyatake I"/>
            <person name="Matsumoto R"/>
            <person name="Murakumo K"/>
            <person name="Nishida K"/>
            <person name="Terakita A"/>
            <person name="Kuratani S"/>
            <person name="Sato K"/>
            <person name="Hyodo S Kuraku.S."/>
        </authorList>
    </citation>
    <scope>NUCLEOTIDE SEQUENCE [LARGE SCALE GENOMIC DNA]</scope>
</reference>
<feature type="region of interest" description="Disordered" evidence="8">
    <location>
        <begin position="554"/>
        <end position="585"/>
    </location>
</feature>
<evidence type="ECO:0000313" key="11">
    <source>
        <dbReference type="EMBL" id="GCC30926.1"/>
    </source>
</evidence>
<dbReference type="OMA" id="MQGAVCK"/>
<evidence type="ECO:0000256" key="2">
    <source>
        <dbReference type="ARBA" id="ARBA00004186"/>
    </source>
</evidence>
<dbReference type="GO" id="GO:0051257">
    <property type="term" value="P:meiotic spindle midzone assembly"/>
    <property type="evidence" value="ECO:0007669"/>
    <property type="project" value="TreeGrafter"/>
</dbReference>
<evidence type="ECO:0000256" key="3">
    <source>
        <dbReference type="ARBA" id="ARBA00010042"/>
    </source>
</evidence>
<keyword evidence="7" id="KW-0539">Nucleus</keyword>
<feature type="compositionally biased region" description="Basic residues" evidence="8">
    <location>
        <begin position="349"/>
        <end position="360"/>
    </location>
</feature>
<feature type="compositionally biased region" description="Basic and acidic residues" evidence="8">
    <location>
        <begin position="1330"/>
        <end position="1362"/>
    </location>
</feature>
<dbReference type="OrthoDB" id="6123at2759"/>
<sequence length="1684" mass="195070">MSNREFKRARGRCWLLGLLAILRSEAGGILGQTFLSDIMASRTAITMADTDNMLKLFGEKLHIVIEDFKENTIWLKEIKEEAKKMFISDFTAEPELMPKTPSERKRRRRRPSVAQDSTKRLSRSRRNLRRSSTQRAKLRSRVVEEDNSGYNKIVEEPEPPVRLTRSTTRALATADLETEKNELAVVPVNGRVPLVVLSPNDCKSVELHQKGEVVDLTKTLSTSSEDVQKEFERQPPPSAPVLEIISAATSVIPRSPNRAATKMKIAGAVTAKENNVNECLADQELNNSMKSSAASENSITEDENQSSHKAVRRSVRKSTTNHRSSCHSLMDKYSLNIQRTVMVQESMRKSLRKSMAKRRNIRESSASSSHISNDNMDERMRVDECSGAPLKTEERKEDEQSATKVPENQQRRCTRSVMKTAMNSQEKEVSANVETCRTSKVQKESGDSDEPVFLDGPNVERKRSYKRAVANVCNYNEELETDDFPQRKKTPSPDLATSKVVRPKHKSFLHAVQKNQLLMTPVSVGRTVVKSFIKRNTPMKVDPKEQEKARLANLKKKREQEEERIQKVEEEKKRKMEEFKKKREMQVKRVLETRSRVQQQEEEKIKKIEQKFAQINEKNAKIRKERFAEEKAKSKVAAKRMEEAEARRRQEEEARNKKLQQLEEERRELQQRKKEEELERQRKMAEARKLQEQRQAELERERLHELQLAADRERERKKEEESIRAEKERERLEKEKALQLQREMERTAREDAALQAQREKEKLRQEVQEKERKREEQRLEKERIRKEQERLESEQQEKEKKLREAEERKWKEEQDQKAEKVTSKNMLNVTVEVHHSPAPESYAMTPNNYSKFKMPKVTLDNYGMDLNSDDSTDDEGAPRKPIPAWADGKQLQQALIKQYYHPFDVDKFFGVIQPPDLRSIFGKIKPRYLKRTSSAVTMASRTAITFVDTDNMLKFFGEKLNDLIEDFKANEIWLKEIQEEATKMFVCDFNGEPELMPKTPSERKQLRKRLSVIQDSNNRFSRSRKSFRRSSVRRPKLLNRIFVEDNGNSKSRTEQACPVNLTPSESPARATMASLETEKHNIVPVNSRVPLIELSLNDCKPPELQKSHVANLAQSLLIPEDVNLFQETVKAKQPESETILETAVNPSSPNPEGMKLKIDVTAKVNAVTGDTHLANWELGDTPIADGGSNSGEVENKLVRNHNCRLGPEKRSPRCTRNATKIVKANLENVSRLQACRNSPRFQGKDGSNSAELNSDNLRLRQGVENVHNHAEVLNCDDSLPRKKTASPSCPPSKKKIRLKNLKKQEEVRIQRQEEELKKKRHLRCVLETRSRVDQQEEEKKRKAEQKNSQIDEKMREKCLAERAKKKATRRKEEAKSQRPQEEAQKQKLQEEKHQELLQQEEEELEKQHKIAEARKLQEQQPSELEKAKLHVLQVTTDRQWERKREQEHIQTDKEREHLEKDKAIQLQQKLEQTTPEDAALLAEQEQGQLHEATQDKERKLEEQQLKELGSLTLANGEATSLKLEPKQQENGSRLCEDQRKCKEEKNWKVKEEVSNKNILNVHHSTVLESYTMTPNGYSKIKLSKVNLETYGMDLQSDDSTDDEGAPRKPIPTWANGAQLQQALVKQYYHPLDLDKFFGVIQPPNLENIFGKSKPRYLKRTSSAVWLSPPASNSIRNVPYGFMKY</sequence>
<proteinExistence type="inferred from homology"/>
<organism evidence="11 12">
    <name type="scientific">Chiloscyllium punctatum</name>
    <name type="common">Brownbanded bambooshark</name>
    <name type="synonym">Hemiscyllium punctatum</name>
    <dbReference type="NCBI Taxonomy" id="137246"/>
    <lineage>
        <taxon>Eukaryota</taxon>
        <taxon>Metazoa</taxon>
        <taxon>Chordata</taxon>
        <taxon>Craniata</taxon>
        <taxon>Vertebrata</taxon>
        <taxon>Chondrichthyes</taxon>
        <taxon>Elasmobranchii</taxon>
        <taxon>Galeomorphii</taxon>
        <taxon>Galeoidea</taxon>
        <taxon>Orectolobiformes</taxon>
        <taxon>Hemiscylliidae</taxon>
        <taxon>Chiloscyllium</taxon>
    </lineage>
</organism>
<feature type="chain" id="PRO_5019525540" description="Inner centromere protein ARK-binding domain-containing protein" evidence="9">
    <location>
        <begin position="32"/>
        <end position="1684"/>
    </location>
</feature>
<comment type="similarity">
    <text evidence="3">Belongs to the INCENP family.</text>
</comment>
<feature type="compositionally biased region" description="Basic residues" evidence="8">
    <location>
        <begin position="309"/>
        <end position="320"/>
    </location>
</feature>
<feature type="region of interest" description="Disordered" evidence="8">
    <location>
        <begin position="619"/>
        <end position="822"/>
    </location>
</feature>
<feature type="compositionally biased region" description="Basic and acidic residues" evidence="8">
    <location>
        <begin position="391"/>
        <end position="401"/>
    </location>
</feature>
<evidence type="ECO:0000256" key="5">
    <source>
        <dbReference type="ARBA" id="ARBA00022829"/>
    </source>
</evidence>
<feature type="domain" description="Inner centromere protein ARK-binding" evidence="10">
    <location>
        <begin position="1593"/>
        <end position="1649"/>
    </location>
</feature>
<evidence type="ECO:0000256" key="7">
    <source>
        <dbReference type="ARBA" id="ARBA00023242"/>
    </source>
</evidence>
<name>A0A401SKL6_CHIPU</name>
<keyword evidence="6" id="KW-0206">Cytoskeleton</keyword>
<evidence type="ECO:0000256" key="1">
    <source>
        <dbReference type="ARBA" id="ARBA00004123"/>
    </source>
</evidence>
<comment type="subcellular location">
    <subcellularLocation>
        <location evidence="2">Cytoplasm</location>
        <location evidence="2">Cytoskeleton</location>
        <location evidence="2">Spindle</location>
    </subcellularLocation>
    <subcellularLocation>
        <location evidence="1">Nucleus</location>
    </subcellularLocation>
</comment>
<evidence type="ECO:0000256" key="8">
    <source>
        <dbReference type="SAM" id="MobiDB-lite"/>
    </source>
</evidence>
<dbReference type="Gene3D" id="6.10.250.2990">
    <property type="match status" value="2"/>
</dbReference>
<dbReference type="PANTHER" id="PTHR13142">
    <property type="entry name" value="INNER CENTROMERE PROTEIN"/>
    <property type="match status" value="1"/>
</dbReference>
<keyword evidence="12" id="KW-1185">Reference proteome</keyword>
<dbReference type="GO" id="GO:0030496">
    <property type="term" value="C:midbody"/>
    <property type="evidence" value="ECO:0007669"/>
    <property type="project" value="TreeGrafter"/>
</dbReference>
<dbReference type="GO" id="GO:0000281">
    <property type="term" value="P:mitotic cytokinesis"/>
    <property type="evidence" value="ECO:0007669"/>
    <property type="project" value="TreeGrafter"/>
</dbReference>
<evidence type="ECO:0000256" key="9">
    <source>
        <dbReference type="SAM" id="SignalP"/>
    </source>
</evidence>
<dbReference type="PANTHER" id="PTHR13142:SF1">
    <property type="entry name" value="INNER CENTROMERE PROTEIN"/>
    <property type="match status" value="1"/>
</dbReference>
<feature type="region of interest" description="Disordered" evidence="8">
    <location>
        <begin position="346"/>
        <end position="456"/>
    </location>
</feature>
<feature type="region of interest" description="Disordered" evidence="8">
    <location>
        <begin position="1330"/>
        <end position="1391"/>
    </location>
</feature>
<feature type="region of interest" description="Disordered" evidence="8">
    <location>
        <begin position="93"/>
        <end position="143"/>
    </location>
</feature>
<accession>A0A401SKL6</accession>
<feature type="compositionally biased region" description="Basic residues" evidence="8">
    <location>
        <begin position="120"/>
        <end position="129"/>
    </location>
</feature>
<gene>
    <name evidence="11" type="ORF">chiPu_0009380</name>
</gene>
<keyword evidence="4" id="KW-0963">Cytoplasm</keyword>
<dbReference type="Gene3D" id="1.20.5.3600">
    <property type="match status" value="2"/>
</dbReference>
<dbReference type="InterPro" id="IPR005635">
    <property type="entry name" value="Inner_centromere_prot_ARK-bd"/>
</dbReference>
<dbReference type="GO" id="GO:0000776">
    <property type="term" value="C:kinetochore"/>
    <property type="evidence" value="ECO:0007669"/>
    <property type="project" value="TreeGrafter"/>
</dbReference>
<feature type="domain" description="Inner centromere protein ARK-binding" evidence="10">
    <location>
        <begin position="865"/>
        <end position="921"/>
    </location>
</feature>
<dbReference type="STRING" id="137246.A0A401SKL6"/>
<feature type="compositionally biased region" description="Polar residues" evidence="8">
    <location>
        <begin position="284"/>
        <end position="298"/>
    </location>
</feature>
<comment type="caution">
    <text evidence="11">The sequence shown here is derived from an EMBL/GenBank/DDBJ whole genome shotgun (WGS) entry which is preliminary data.</text>
</comment>
<feature type="region of interest" description="Disordered" evidence="8">
    <location>
        <begin position="1438"/>
        <end position="1457"/>
    </location>
</feature>
<evidence type="ECO:0000256" key="4">
    <source>
        <dbReference type="ARBA" id="ARBA00022490"/>
    </source>
</evidence>
<keyword evidence="5" id="KW-0159">Chromosome partition</keyword>
<dbReference type="GO" id="GO:1990385">
    <property type="term" value="C:meiotic spindle midzone"/>
    <property type="evidence" value="ECO:0007669"/>
    <property type="project" value="TreeGrafter"/>
</dbReference>
<keyword evidence="9" id="KW-0732">Signal</keyword>
<evidence type="ECO:0000259" key="10">
    <source>
        <dbReference type="Pfam" id="PF03941"/>
    </source>
</evidence>
<dbReference type="Proteomes" id="UP000287033">
    <property type="component" value="Unassembled WGS sequence"/>
</dbReference>
<evidence type="ECO:0000313" key="12">
    <source>
        <dbReference type="Proteomes" id="UP000287033"/>
    </source>
</evidence>
<dbReference type="EMBL" id="BEZZ01000332">
    <property type="protein sequence ID" value="GCC30926.1"/>
    <property type="molecule type" value="Genomic_DNA"/>
</dbReference>
<dbReference type="GO" id="GO:0051310">
    <property type="term" value="P:metaphase chromosome alignment"/>
    <property type="evidence" value="ECO:0007669"/>
    <property type="project" value="TreeGrafter"/>
</dbReference>
<dbReference type="Pfam" id="PF03941">
    <property type="entry name" value="INCENP_ARK-bind"/>
    <property type="match status" value="2"/>
</dbReference>
<feature type="signal peptide" evidence="9">
    <location>
        <begin position="1"/>
        <end position="31"/>
    </location>
</feature>
<dbReference type="GO" id="GO:0005634">
    <property type="term" value="C:nucleus"/>
    <property type="evidence" value="ECO:0007669"/>
    <property type="project" value="UniProtKB-SubCell"/>
</dbReference>